<name>A0A9W6H4C6_9MICO</name>
<evidence type="ECO:0000256" key="1">
    <source>
        <dbReference type="SAM" id="Phobius"/>
    </source>
</evidence>
<protein>
    <recommendedName>
        <fullName evidence="4">UDP-N-acetylmuramyl pentapeptide phosphotransferase</fullName>
    </recommendedName>
</protein>
<dbReference type="EMBL" id="BSEJ01000010">
    <property type="protein sequence ID" value="GLJ62062.1"/>
    <property type="molecule type" value="Genomic_DNA"/>
</dbReference>
<reference evidence="2" key="2">
    <citation type="submission" date="2023-01" db="EMBL/GenBank/DDBJ databases">
        <authorList>
            <person name="Sun Q."/>
            <person name="Evtushenko L."/>
        </authorList>
    </citation>
    <scope>NUCLEOTIDE SEQUENCE</scope>
    <source>
        <strain evidence="2">VKM Ac-1020</strain>
    </source>
</reference>
<keyword evidence="3" id="KW-1185">Reference proteome</keyword>
<proteinExistence type="predicted"/>
<keyword evidence="1" id="KW-1133">Transmembrane helix</keyword>
<evidence type="ECO:0000313" key="3">
    <source>
        <dbReference type="Proteomes" id="UP001142462"/>
    </source>
</evidence>
<accession>A0A9W6H4C6</accession>
<evidence type="ECO:0008006" key="4">
    <source>
        <dbReference type="Google" id="ProtNLM"/>
    </source>
</evidence>
<dbReference type="RefSeq" id="WP_271173757.1">
    <property type="nucleotide sequence ID" value="NZ_BSEJ01000010.1"/>
</dbReference>
<gene>
    <name evidence="2" type="ORF">GCM10017576_21920</name>
</gene>
<keyword evidence="1" id="KW-0812">Transmembrane</keyword>
<dbReference type="Proteomes" id="UP001142462">
    <property type="component" value="Unassembled WGS sequence"/>
</dbReference>
<reference evidence="2" key="1">
    <citation type="journal article" date="2014" name="Int. J. Syst. Evol. Microbiol.">
        <title>Complete genome sequence of Corynebacterium casei LMG S-19264T (=DSM 44701T), isolated from a smear-ripened cheese.</title>
        <authorList>
            <consortium name="US DOE Joint Genome Institute (JGI-PGF)"/>
            <person name="Walter F."/>
            <person name="Albersmeier A."/>
            <person name="Kalinowski J."/>
            <person name="Ruckert C."/>
        </authorList>
    </citation>
    <scope>NUCLEOTIDE SEQUENCE</scope>
    <source>
        <strain evidence="2">VKM Ac-1020</strain>
    </source>
</reference>
<evidence type="ECO:0000313" key="2">
    <source>
        <dbReference type="EMBL" id="GLJ62062.1"/>
    </source>
</evidence>
<keyword evidence="1" id="KW-0472">Membrane</keyword>
<organism evidence="2 3">
    <name type="scientific">Microbacterium barkeri</name>
    <dbReference type="NCBI Taxonomy" id="33917"/>
    <lineage>
        <taxon>Bacteria</taxon>
        <taxon>Bacillati</taxon>
        <taxon>Actinomycetota</taxon>
        <taxon>Actinomycetes</taxon>
        <taxon>Micrococcales</taxon>
        <taxon>Microbacteriaceae</taxon>
        <taxon>Microbacterium</taxon>
    </lineage>
</organism>
<dbReference type="AlphaFoldDB" id="A0A9W6H4C6"/>
<sequence length="73" mass="7918">MAVHETVQQTVREPDVRTGAQAVVAAAKDPARRPDVLFRVRRAPDQEASPWWHIGAFVVTSAAVVALLSFLPG</sequence>
<feature type="transmembrane region" description="Helical" evidence="1">
    <location>
        <begin position="51"/>
        <end position="71"/>
    </location>
</feature>
<comment type="caution">
    <text evidence="2">The sequence shown here is derived from an EMBL/GenBank/DDBJ whole genome shotgun (WGS) entry which is preliminary data.</text>
</comment>